<evidence type="ECO:0000256" key="2">
    <source>
        <dbReference type="ARBA" id="ARBA00023125"/>
    </source>
</evidence>
<dbReference type="Gene3D" id="1.10.10.10">
    <property type="entry name" value="Winged helix-like DNA-binding domain superfamily/Winged helix DNA-binding domain"/>
    <property type="match status" value="1"/>
</dbReference>
<protein>
    <submittedName>
        <fullName evidence="5">Regulatory protein, luxR family</fullName>
    </submittedName>
</protein>
<dbReference type="InterPro" id="IPR000792">
    <property type="entry name" value="Tscrpt_reg_LuxR_C"/>
</dbReference>
<organism evidence="5 6">
    <name type="scientific">Saccharopolyspora shandongensis</name>
    <dbReference type="NCBI Taxonomy" id="418495"/>
    <lineage>
        <taxon>Bacteria</taxon>
        <taxon>Bacillati</taxon>
        <taxon>Actinomycetota</taxon>
        <taxon>Actinomycetes</taxon>
        <taxon>Pseudonocardiales</taxon>
        <taxon>Pseudonocardiaceae</taxon>
        <taxon>Saccharopolyspora</taxon>
    </lineage>
</organism>
<accession>A0A1H3Q1A9</accession>
<evidence type="ECO:0000313" key="5">
    <source>
        <dbReference type="EMBL" id="SDZ07167.1"/>
    </source>
</evidence>
<dbReference type="PRINTS" id="PR00038">
    <property type="entry name" value="HTHLUXR"/>
</dbReference>
<keyword evidence="6" id="KW-1185">Reference proteome</keyword>
<proteinExistence type="predicted"/>
<dbReference type="AlphaFoldDB" id="A0A1H3Q1A9"/>
<evidence type="ECO:0000313" key="6">
    <source>
        <dbReference type="Proteomes" id="UP000199529"/>
    </source>
</evidence>
<dbReference type="SUPFAM" id="SSF46894">
    <property type="entry name" value="C-terminal effector domain of the bipartite response regulators"/>
    <property type="match status" value="1"/>
</dbReference>
<feature type="domain" description="HTH luxR-type" evidence="4">
    <location>
        <begin position="1"/>
        <end position="61"/>
    </location>
</feature>
<keyword evidence="1" id="KW-0805">Transcription regulation</keyword>
<dbReference type="GO" id="GO:0003677">
    <property type="term" value="F:DNA binding"/>
    <property type="evidence" value="ECO:0007669"/>
    <property type="project" value="UniProtKB-KW"/>
</dbReference>
<evidence type="ECO:0000256" key="1">
    <source>
        <dbReference type="ARBA" id="ARBA00023015"/>
    </source>
</evidence>
<dbReference type="InterPro" id="IPR036388">
    <property type="entry name" value="WH-like_DNA-bd_sf"/>
</dbReference>
<dbReference type="PROSITE" id="PS50043">
    <property type="entry name" value="HTH_LUXR_2"/>
    <property type="match status" value="1"/>
</dbReference>
<dbReference type="PANTHER" id="PTHR44688">
    <property type="entry name" value="DNA-BINDING TRANSCRIPTIONAL ACTIVATOR DEVR_DOSR"/>
    <property type="match status" value="1"/>
</dbReference>
<dbReference type="CDD" id="cd06170">
    <property type="entry name" value="LuxR_C_like"/>
    <property type="match status" value="1"/>
</dbReference>
<keyword evidence="3" id="KW-0804">Transcription</keyword>
<dbReference type="PANTHER" id="PTHR44688:SF16">
    <property type="entry name" value="DNA-BINDING TRANSCRIPTIONAL ACTIVATOR DEVR_DOSR"/>
    <property type="match status" value="1"/>
</dbReference>
<dbReference type="PROSITE" id="PS00622">
    <property type="entry name" value="HTH_LUXR_1"/>
    <property type="match status" value="1"/>
</dbReference>
<dbReference type="SMART" id="SM00421">
    <property type="entry name" value="HTH_LUXR"/>
    <property type="match status" value="1"/>
</dbReference>
<sequence>MELTEREVDVLRLMADGWCTAEIAGGLGYSERTVKNALSSVTSRLKLRNRAHAVAYALRAGII</sequence>
<evidence type="ECO:0000259" key="4">
    <source>
        <dbReference type="PROSITE" id="PS50043"/>
    </source>
</evidence>
<dbReference type="STRING" id="418495.SAMN05216215_104518"/>
<gene>
    <name evidence="5" type="ORF">SAMN05216215_104518</name>
</gene>
<keyword evidence="2" id="KW-0238">DNA-binding</keyword>
<reference evidence="6" key="1">
    <citation type="submission" date="2016-10" db="EMBL/GenBank/DDBJ databases">
        <authorList>
            <person name="Varghese N."/>
            <person name="Submissions S."/>
        </authorList>
    </citation>
    <scope>NUCLEOTIDE SEQUENCE [LARGE SCALE GENOMIC DNA]</scope>
    <source>
        <strain evidence="6">CGMCC 4.3530</strain>
    </source>
</reference>
<dbReference type="Pfam" id="PF00196">
    <property type="entry name" value="GerE"/>
    <property type="match status" value="1"/>
</dbReference>
<name>A0A1H3Q1A9_9PSEU</name>
<dbReference type="InterPro" id="IPR016032">
    <property type="entry name" value="Sig_transdc_resp-reg_C-effctor"/>
</dbReference>
<dbReference type="EMBL" id="FNOK01000045">
    <property type="protein sequence ID" value="SDZ07167.1"/>
    <property type="molecule type" value="Genomic_DNA"/>
</dbReference>
<dbReference type="Proteomes" id="UP000199529">
    <property type="component" value="Unassembled WGS sequence"/>
</dbReference>
<dbReference type="GO" id="GO:0006355">
    <property type="term" value="P:regulation of DNA-templated transcription"/>
    <property type="evidence" value="ECO:0007669"/>
    <property type="project" value="InterPro"/>
</dbReference>
<evidence type="ECO:0000256" key="3">
    <source>
        <dbReference type="ARBA" id="ARBA00023163"/>
    </source>
</evidence>